<evidence type="ECO:0000313" key="1">
    <source>
        <dbReference type="EMBL" id="OUM25450.1"/>
    </source>
</evidence>
<accession>A0A1Y3KNB5</accession>
<dbReference type="RefSeq" id="WP_086978283.1">
    <property type="nucleotide sequence ID" value="NZ_NFSB01000088.1"/>
</dbReference>
<evidence type="ECO:0000313" key="2">
    <source>
        <dbReference type="Proteomes" id="UP000196082"/>
    </source>
</evidence>
<dbReference type="Proteomes" id="UP000196082">
    <property type="component" value="Unassembled WGS sequence"/>
</dbReference>
<gene>
    <name evidence="1" type="ORF">B8W72_24800</name>
</gene>
<protein>
    <submittedName>
        <fullName evidence="1">Uncharacterized protein</fullName>
    </submittedName>
</protein>
<comment type="caution">
    <text evidence="1">The sequence shown here is derived from an EMBL/GenBank/DDBJ whole genome shotgun (WGS) entry which is preliminary data.</text>
</comment>
<sequence>MKIIGRVEVEAVTDVVCDICRCSTRTNIGAHQFGTLQAHWACDTAHDGERDELHLCEHCFFKTLAYLKQERRTQHLFCEDGQDLTDNLGLVADDVCFGDVGVDSGPVP</sequence>
<dbReference type="EMBL" id="NFSB01000088">
    <property type="protein sequence ID" value="OUM25450.1"/>
    <property type="molecule type" value="Genomic_DNA"/>
</dbReference>
<organism evidence="1 2">
    <name type="scientific">Pseudomonas putida</name>
    <name type="common">Arthrobacter siderocapsulatus</name>
    <dbReference type="NCBI Taxonomy" id="303"/>
    <lineage>
        <taxon>Bacteria</taxon>
        <taxon>Pseudomonadati</taxon>
        <taxon>Pseudomonadota</taxon>
        <taxon>Gammaproteobacteria</taxon>
        <taxon>Pseudomonadales</taxon>
        <taxon>Pseudomonadaceae</taxon>
        <taxon>Pseudomonas</taxon>
    </lineage>
</organism>
<dbReference type="AlphaFoldDB" id="A0A1Y3KNB5"/>
<proteinExistence type="predicted"/>
<reference evidence="1 2" key="1">
    <citation type="submission" date="2017-05" db="EMBL/GenBank/DDBJ databases">
        <title>Whole genome sequence of Pseudomonas putida isolate 1312 commercialized as a biostimulant.</title>
        <authorList>
            <person name="Crovadore J."/>
            <person name="Blanc P."/>
            <person name="Chablais R."/>
            <person name="Cochard B."/>
            <person name="Grizard D."/>
            <person name="Lefort F."/>
        </authorList>
    </citation>
    <scope>NUCLEOTIDE SEQUENCE [LARGE SCALE GENOMIC DNA]</scope>
    <source>
        <strain evidence="1 2">1312</strain>
    </source>
</reference>
<name>A0A1Y3KNB5_PSEPU</name>